<gene>
    <name evidence="5" type="ORF">SAMN05216174_12117</name>
</gene>
<dbReference type="Pfam" id="PF14011">
    <property type="entry name" value="ESX-1_EspG"/>
    <property type="match status" value="1"/>
</dbReference>
<comment type="similarity">
    <text evidence="2">Belongs to the EspG family.</text>
</comment>
<dbReference type="EMBL" id="FMZZ01000021">
    <property type="protein sequence ID" value="SDD88194.1"/>
    <property type="molecule type" value="Genomic_DNA"/>
</dbReference>
<dbReference type="STRING" id="1271860.SAMN05216174_12117"/>
<reference evidence="6" key="1">
    <citation type="submission" date="2016-10" db="EMBL/GenBank/DDBJ databases">
        <authorList>
            <person name="Varghese N."/>
            <person name="Submissions S."/>
        </authorList>
    </citation>
    <scope>NUCLEOTIDE SEQUENCE [LARGE SCALE GENOMIC DNA]</scope>
    <source>
        <strain evidence="6">IBRC-M 10403</strain>
    </source>
</reference>
<dbReference type="Proteomes" id="UP000199501">
    <property type="component" value="Unassembled WGS sequence"/>
</dbReference>
<evidence type="ECO:0000313" key="5">
    <source>
        <dbReference type="EMBL" id="SDD88194.1"/>
    </source>
</evidence>
<accession>A0A1G6YCJ1</accession>
<dbReference type="AlphaFoldDB" id="A0A1G6YCJ1"/>
<evidence type="ECO:0000256" key="3">
    <source>
        <dbReference type="ARBA" id="ARBA00022490"/>
    </source>
</evidence>
<keyword evidence="3" id="KW-0963">Cytoplasm</keyword>
<keyword evidence="6" id="KW-1185">Reference proteome</keyword>
<sequence length="252" mass="27136">MIASFDLSFAAVDVLSQGLGINCRQFPFQIHSFGDHVADRLRLVGAVRDDLHRRGLARAGDLAPEVEQALRVLAEPEVAIAVVGSSAATGPLHARASTAGRHAVLVTRVEQALRFEVLRPEAMVRAAAHLLPPAKAGPGQSVSITRPRAATAPDSVGAAHSVVRPPRTGAHAQEQAATRILRRPRLGDGYFVVNRGRRRTQGLTWVDTDAGRYLGLSRTDQRGDTNVTYFPADSERVARKLGELVDELAQAR</sequence>
<comment type="subcellular location">
    <subcellularLocation>
        <location evidence="1">Cytoplasm</location>
    </subcellularLocation>
</comment>
<dbReference type="OrthoDB" id="3687316at2"/>
<keyword evidence="4" id="KW-0143">Chaperone</keyword>
<evidence type="ECO:0000256" key="2">
    <source>
        <dbReference type="ARBA" id="ARBA00006411"/>
    </source>
</evidence>
<evidence type="ECO:0000313" key="6">
    <source>
        <dbReference type="Proteomes" id="UP000199501"/>
    </source>
</evidence>
<proteinExistence type="inferred from homology"/>
<evidence type="ECO:0000256" key="1">
    <source>
        <dbReference type="ARBA" id="ARBA00004496"/>
    </source>
</evidence>
<protein>
    <submittedName>
        <fullName evidence="5">EspG family protein</fullName>
    </submittedName>
</protein>
<dbReference type="InterPro" id="IPR025734">
    <property type="entry name" value="EspG"/>
</dbReference>
<dbReference type="RefSeq" id="WP_091457031.1">
    <property type="nucleotide sequence ID" value="NZ_FMZZ01000021.1"/>
</dbReference>
<name>A0A1G6YCJ1_9PSEU</name>
<evidence type="ECO:0000256" key="4">
    <source>
        <dbReference type="ARBA" id="ARBA00023186"/>
    </source>
</evidence>
<organism evidence="5 6">
    <name type="scientific">Actinokineospora iranica</name>
    <dbReference type="NCBI Taxonomy" id="1271860"/>
    <lineage>
        <taxon>Bacteria</taxon>
        <taxon>Bacillati</taxon>
        <taxon>Actinomycetota</taxon>
        <taxon>Actinomycetes</taxon>
        <taxon>Pseudonocardiales</taxon>
        <taxon>Pseudonocardiaceae</taxon>
        <taxon>Actinokineospora</taxon>
    </lineage>
</organism>